<proteinExistence type="predicted"/>
<name>A0ABS0CSC7_9NOCA</name>
<dbReference type="Gene3D" id="3.40.1360.10">
    <property type="match status" value="1"/>
</dbReference>
<feature type="region of interest" description="Disordered" evidence="1">
    <location>
        <begin position="326"/>
        <end position="345"/>
    </location>
</feature>
<reference evidence="2 3" key="1">
    <citation type="submission" date="2020-10" db="EMBL/GenBank/DDBJ databases">
        <title>Identification of Nocardia species via Next-generation sequencing and recognition of intraspecies genetic diversity.</title>
        <authorList>
            <person name="Li P."/>
            <person name="Li P."/>
            <person name="Lu B."/>
        </authorList>
    </citation>
    <scope>NUCLEOTIDE SEQUENCE [LARGE SCALE GENOMIC DNA]</scope>
    <source>
        <strain evidence="2 3">BJ06-0157</strain>
    </source>
</reference>
<evidence type="ECO:0000313" key="2">
    <source>
        <dbReference type="EMBL" id="MBF6299509.1"/>
    </source>
</evidence>
<dbReference type="InterPro" id="IPR034154">
    <property type="entry name" value="TOPRIM_DnaG/twinkle"/>
</dbReference>
<keyword evidence="3" id="KW-1185">Reference proteome</keyword>
<dbReference type="Proteomes" id="UP000702209">
    <property type="component" value="Unassembled WGS sequence"/>
</dbReference>
<protein>
    <submittedName>
        <fullName evidence="2">Toprim domain-containing protein</fullName>
    </submittedName>
</protein>
<sequence length="345" mass="39151">MTEQASQQGRSYEVVTAALIRRVGPAKWPREPQQWTNYLCPVHEGDGHHHNPSLGVRYDPRQGKTMVRCWARCDDQDVLDRIGLRVRDLWDRLPERTNQQGSVRRPYAAGGRPTRPVSVASPVEKAILAARFPLPAKRDLGAQIGEPEAVDTYVYRWPNGRVEGAVVRLHTPHEHGHAKSFYQRRWTGTEWVNTGFAPLPWQLADVREALDTGRELYVCEGEKDVQRARQAGQLATCNAMGAGKWTNDHARWLRGAGRVIVVADRDRPGYRHAAQVAESLADRVGEVRVLQARDGKDLCDHLDAGHDLDELEPVCYLDRPRSQRSIHDLHPTMTSRDRADRTRTR</sequence>
<evidence type="ECO:0000256" key="1">
    <source>
        <dbReference type="SAM" id="MobiDB-lite"/>
    </source>
</evidence>
<comment type="caution">
    <text evidence="2">The sequence shown here is derived from an EMBL/GenBank/DDBJ whole genome shotgun (WGS) entry which is preliminary data.</text>
</comment>
<evidence type="ECO:0000313" key="3">
    <source>
        <dbReference type="Proteomes" id="UP000702209"/>
    </source>
</evidence>
<gene>
    <name evidence="2" type="ORF">IU459_18460</name>
</gene>
<organism evidence="2 3">
    <name type="scientific">Nocardia amamiensis</name>
    <dbReference type="NCBI Taxonomy" id="404578"/>
    <lineage>
        <taxon>Bacteria</taxon>
        <taxon>Bacillati</taxon>
        <taxon>Actinomycetota</taxon>
        <taxon>Actinomycetes</taxon>
        <taxon>Mycobacteriales</taxon>
        <taxon>Nocardiaceae</taxon>
        <taxon>Nocardia</taxon>
    </lineage>
</organism>
<dbReference type="Pfam" id="PF13155">
    <property type="entry name" value="Toprim_2"/>
    <property type="match status" value="1"/>
</dbReference>
<feature type="region of interest" description="Disordered" evidence="1">
    <location>
        <begin position="97"/>
        <end position="116"/>
    </location>
</feature>
<accession>A0ABS0CSC7</accession>
<dbReference type="RefSeq" id="WP_195130788.1">
    <property type="nucleotide sequence ID" value="NZ_JADLQX010000013.1"/>
</dbReference>
<dbReference type="CDD" id="cd01029">
    <property type="entry name" value="TOPRIM_primases"/>
    <property type="match status" value="1"/>
</dbReference>
<dbReference type="EMBL" id="JADLQX010000013">
    <property type="protein sequence ID" value="MBF6299509.1"/>
    <property type="molecule type" value="Genomic_DNA"/>
</dbReference>
<dbReference type="SUPFAM" id="SSF56731">
    <property type="entry name" value="DNA primase core"/>
    <property type="match status" value="1"/>
</dbReference>